<feature type="compositionally biased region" description="Polar residues" evidence="1">
    <location>
        <begin position="37"/>
        <end position="46"/>
    </location>
</feature>
<dbReference type="EMBL" id="CAUYUJ010014719">
    <property type="protein sequence ID" value="CAK0845164.1"/>
    <property type="molecule type" value="Genomic_DNA"/>
</dbReference>
<gene>
    <name evidence="2" type="ORF">PCOR1329_LOCUS39040</name>
</gene>
<reference evidence="2" key="1">
    <citation type="submission" date="2023-10" db="EMBL/GenBank/DDBJ databases">
        <authorList>
            <person name="Chen Y."/>
            <person name="Shah S."/>
            <person name="Dougan E. K."/>
            <person name="Thang M."/>
            <person name="Chan C."/>
        </authorList>
    </citation>
    <scope>NUCLEOTIDE SEQUENCE [LARGE SCALE GENOMIC DNA]</scope>
</reference>
<organism evidence="2 3">
    <name type="scientific">Prorocentrum cordatum</name>
    <dbReference type="NCBI Taxonomy" id="2364126"/>
    <lineage>
        <taxon>Eukaryota</taxon>
        <taxon>Sar</taxon>
        <taxon>Alveolata</taxon>
        <taxon>Dinophyceae</taxon>
        <taxon>Prorocentrales</taxon>
        <taxon>Prorocentraceae</taxon>
        <taxon>Prorocentrum</taxon>
    </lineage>
</organism>
<protein>
    <recommendedName>
        <fullName evidence="4">Rab3 GTPase-activating protein catalytic subunit</fullName>
    </recommendedName>
</protein>
<sequence length="343" mass="36671">MADDPYFDSLGRAEDTLWQLLAVLRDGGDAEAPSTRGRLQSGRSQSTGGGHRASAASRRASFASGSELPSYRSGGPSLVWQAEQAPLERAAPVARRAAGSLRSDRDLDEGIPAFVASATIGMSTQEAMLQTLQGLHSRLCAMTYANDLPADPRTAVSVPCSGRRLDRRRRDGAARGCLAELCRDLESTVAYIPQTEQICKNQRSTLVIEWDSWISRRATVAGTHSWSQLSSPASGASNHGIHREAADWRPSKKMASGVSWSSSLGGLPMASGPLHVVAVLDLVPLLSPWEAAAIQLEVEQAMWDLTRISSPPEVPSAERFVGTAAVPADFQPSLATSTFTCFI</sequence>
<keyword evidence="3" id="KW-1185">Reference proteome</keyword>
<proteinExistence type="predicted"/>
<name>A0ABN9THZ5_9DINO</name>
<accession>A0ABN9THZ5</accession>
<comment type="caution">
    <text evidence="2">The sequence shown here is derived from an EMBL/GenBank/DDBJ whole genome shotgun (WGS) entry which is preliminary data.</text>
</comment>
<dbReference type="Proteomes" id="UP001189429">
    <property type="component" value="Unassembled WGS sequence"/>
</dbReference>
<feature type="region of interest" description="Disordered" evidence="1">
    <location>
        <begin position="29"/>
        <end position="75"/>
    </location>
</feature>
<evidence type="ECO:0000313" key="2">
    <source>
        <dbReference type="EMBL" id="CAK0845164.1"/>
    </source>
</evidence>
<evidence type="ECO:0008006" key="4">
    <source>
        <dbReference type="Google" id="ProtNLM"/>
    </source>
</evidence>
<feature type="compositionally biased region" description="Low complexity" evidence="1">
    <location>
        <begin position="52"/>
        <end position="66"/>
    </location>
</feature>
<evidence type="ECO:0000256" key="1">
    <source>
        <dbReference type="SAM" id="MobiDB-lite"/>
    </source>
</evidence>
<evidence type="ECO:0000313" key="3">
    <source>
        <dbReference type="Proteomes" id="UP001189429"/>
    </source>
</evidence>